<protein>
    <submittedName>
        <fullName evidence="1">Uncharacterized protein</fullName>
    </submittedName>
</protein>
<gene>
    <name evidence="1" type="ORF">BTT61001_03718</name>
</gene>
<reference evidence="1 2" key="1">
    <citation type="submission" date="2016-08" db="EMBL/GenBank/DDBJ databases">
        <authorList>
            <person name="Seilhamer J.J."/>
        </authorList>
    </citation>
    <scope>NUCLEOTIDE SEQUENCE [LARGE SCALE GENOMIC DNA]</scope>
    <source>
        <strain evidence="1 2">IEBC_T61001</strain>
    </source>
</reference>
<proteinExistence type="predicted"/>
<evidence type="ECO:0000313" key="2">
    <source>
        <dbReference type="Proteomes" id="UP000195991"/>
    </source>
</evidence>
<dbReference type="AlphaFoldDB" id="A0A1C4F010"/>
<dbReference type="Proteomes" id="UP000195991">
    <property type="component" value="Unassembled WGS sequence"/>
</dbReference>
<accession>A0A1C4F010</accession>
<dbReference type="EMBL" id="FMBI01000034">
    <property type="protein sequence ID" value="SCC49033.1"/>
    <property type="molecule type" value="Genomic_DNA"/>
</dbReference>
<sequence>MAYNGTPCEGQAGKKIKNTVKVQGDTVSP</sequence>
<organism evidence="1 2">
    <name type="scientific">Bacillus thuringiensis</name>
    <dbReference type="NCBI Taxonomy" id="1428"/>
    <lineage>
        <taxon>Bacteria</taxon>
        <taxon>Bacillati</taxon>
        <taxon>Bacillota</taxon>
        <taxon>Bacilli</taxon>
        <taxon>Bacillales</taxon>
        <taxon>Bacillaceae</taxon>
        <taxon>Bacillus</taxon>
        <taxon>Bacillus cereus group</taxon>
    </lineage>
</organism>
<name>A0A1C4F010_BACTU</name>
<evidence type="ECO:0000313" key="1">
    <source>
        <dbReference type="EMBL" id="SCC49033.1"/>
    </source>
</evidence>